<dbReference type="RefSeq" id="WP_014971050.1">
    <property type="nucleotide sequence ID" value="NZ_JASBQV010000001.1"/>
</dbReference>
<dbReference type="Proteomes" id="UP001243286">
    <property type="component" value="Unassembled WGS sequence"/>
</dbReference>
<organism evidence="4 5">
    <name type="scientific">Exiguobacterium antarcticum</name>
    <dbReference type="NCBI Taxonomy" id="132920"/>
    <lineage>
        <taxon>Bacteria</taxon>
        <taxon>Bacillati</taxon>
        <taxon>Bacillota</taxon>
        <taxon>Bacilli</taxon>
        <taxon>Bacillales</taxon>
        <taxon>Bacillales Family XII. Incertae Sedis</taxon>
        <taxon>Exiguobacterium</taxon>
    </lineage>
</organism>
<feature type="domain" description="Phosphoesterase HXTX" evidence="3">
    <location>
        <begin position="13"/>
        <end position="89"/>
    </location>
</feature>
<comment type="function">
    <text evidence="2">Hydrolyzes RNA 2',3'-cyclic phosphodiester to an RNA 2'-phosphomonoester.</text>
</comment>
<feature type="short sequence motif" description="HXTX 2" evidence="2">
    <location>
        <begin position="117"/>
        <end position="120"/>
    </location>
</feature>
<evidence type="ECO:0000259" key="3">
    <source>
        <dbReference type="Pfam" id="PF02834"/>
    </source>
</evidence>
<dbReference type="EC" id="3.1.4.58" evidence="2"/>
<evidence type="ECO:0000256" key="1">
    <source>
        <dbReference type="ARBA" id="ARBA00022801"/>
    </source>
</evidence>
<dbReference type="PANTHER" id="PTHR35561:SF1">
    <property type="entry name" value="RNA 2',3'-CYCLIC PHOSPHODIESTERASE"/>
    <property type="match status" value="1"/>
</dbReference>
<dbReference type="Pfam" id="PF02834">
    <property type="entry name" value="LigT_PEase"/>
    <property type="match status" value="1"/>
</dbReference>
<comment type="catalytic activity">
    <reaction evidence="2">
        <text>a 3'-end 2',3'-cyclophospho-ribonucleotide-RNA + H2O = a 3'-end 2'-phospho-ribonucleotide-RNA + H(+)</text>
        <dbReference type="Rhea" id="RHEA:11828"/>
        <dbReference type="Rhea" id="RHEA-COMP:10464"/>
        <dbReference type="Rhea" id="RHEA-COMP:17353"/>
        <dbReference type="ChEBI" id="CHEBI:15377"/>
        <dbReference type="ChEBI" id="CHEBI:15378"/>
        <dbReference type="ChEBI" id="CHEBI:83064"/>
        <dbReference type="ChEBI" id="CHEBI:173113"/>
        <dbReference type="EC" id="3.1.4.58"/>
    </reaction>
</comment>
<keyword evidence="1 2" id="KW-0378">Hydrolase</keyword>
<evidence type="ECO:0000313" key="5">
    <source>
        <dbReference type="Proteomes" id="UP001243286"/>
    </source>
</evidence>
<evidence type="ECO:0000256" key="2">
    <source>
        <dbReference type="HAMAP-Rule" id="MF_01940"/>
    </source>
</evidence>
<name>A0ABT6QY15_9BACL</name>
<protein>
    <recommendedName>
        <fullName evidence="2">RNA 2',3'-cyclic phosphodiesterase</fullName>
        <shortName evidence="2">RNA 2',3'-CPDase</shortName>
        <ecNumber evidence="2">3.1.4.58</ecNumber>
    </recommendedName>
</protein>
<feature type="short sequence motif" description="HXTX 1" evidence="2">
    <location>
        <begin position="39"/>
        <end position="42"/>
    </location>
</feature>
<dbReference type="InterPro" id="IPR014051">
    <property type="entry name" value="Phosphoesterase_HXTX"/>
</dbReference>
<dbReference type="PANTHER" id="PTHR35561">
    <property type="entry name" value="RNA 2',3'-CYCLIC PHOSPHODIESTERASE"/>
    <property type="match status" value="1"/>
</dbReference>
<accession>A0ABT6QY15</accession>
<comment type="similarity">
    <text evidence="2">Belongs to the 2H phosphoesterase superfamily. ThpR family.</text>
</comment>
<feature type="active site" description="Proton acceptor" evidence="2">
    <location>
        <position position="117"/>
    </location>
</feature>
<dbReference type="HAMAP" id="MF_01940">
    <property type="entry name" value="RNA_CPDase"/>
    <property type="match status" value="1"/>
</dbReference>
<dbReference type="InterPro" id="IPR009097">
    <property type="entry name" value="Cyclic_Pdiesterase"/>
</dbReference>
<dbReference type="SUPFAM" id="SSF55144">
    <property type="entry name" value="LigT-like"/>
    <property type="match status" value="1"/>
</dbReference>
<comment type="caution">
    <text evidence="4">The sequence shown here is derived from an EMBL/GenBank/DDBJ whole genome shotgun (WGS) entry which is preliminary data.</text>
</comment>
<dbReference type="Gene3D" id="3.90.1140.10">
    <property type="entry name" value="Cyclic phosphodiesterase"/>
    <property type="match status" value="1"/>
</dbReference>
<reference evidence="4 5" key="1">
    <citation type="submission" date="2023-04" db="EMBL/GenBank/DDBJ databases">
        <title>Antarctic isolates genomes.</title>
        <authorList>
            <person name="Dimov S.G."/>
        </authorList>
    </citation>
    <scope>NUCLEOTIDE SEQUENCE [LARGE SCALE GENOMIC DNA]</scope>
    <source>
        <strain evidence="4 5">AL19</strain>
    </source>
</reference>
<gene>
    <name evidence="4" type="primary">thpR</name>
    <name evidence="4" type="ORF">QK289_00295</name>
</gene>
<evidence type="ECO:0000313" key="4">
    <source>
        <dbReference type="EMBL" id="MDI3233427.1"/>
    </source>
</evidence>
<dbReference type="InterPro" id="IPR004175">
    <property type="entry name" value="RNA_CPDase"/>
</dbReference>
<sequence>MDAHYFIALPIVDEQLIQFATPLRLEQYYKTVYEPDEYHLTLRFLGALTETELADWRTRLSDLVETVPGLTLHLDHLERFGVAERPRVFAVGPALNDQLLQLAQKIDPTPSRPFLPHVTLAKKWRQEVTLLPPEGIPASCVDVNEIILYKICPTSRPRYQADTRFQFGKK</sequence>
<keyword evidence="5" id="KW-1185">Reference proteome</keyword>
<proteinExistence type="inferred from homology"/>
<dbReference type="NCBIfam" id="TIGR02258">
    <property type="entry name" value="2_5_ligase"/>
    <property type="match status" value="1"/>
</dbReference>
<feature type="active site" description="Proton donor" evidence="2">
    <location>
        <position position="39"/>
    </location>
</feature>
<dbReference type="EMBL" id="JASBQV010000001">
    <property type="protein sequence ID" value="MDI3233427.1"/>
    <property type="molecule type" value="Genomic_DNA"/>
</dbReference>